<dbReference type="PANTHER" id="PTHR35011">
    <property type="entry name" value="2,3-DIKETO-L-GULONATE TRAP TRANSPORTER SMALL PERMEASE PROTEIN YIAM"/>
    <property type="match status" value="1"/>
</dbReference>
<evidence type="ECO:0000256" key="10">
    <source>
        <dbReference type="SAM" id="Coils"/>
    </source>
</evidence>
<dbReference type="GO" id="GO:0022857">
    <property type="term" value="F:transmembrane transporter activity"/>
    <property type="evidence" value="ECO:0007669"/>
    <property type="project" value="UniProtKB-UniRule"/>
</dbReference>
<evidence type="ECO:0000313" key="12">
    <source>
        <dbReference type="EMBL" id="MBT2989215.1"/>
    </source>
</evidence>
<keyword evidence="3" id="KW-1003">Cell membrane</keyword>
<keyword evidence="10" id="KW-0175">Coiled coil</keyword>
<dbReference type="EMBL" id="JAHHGM010000007">
    <property type="protein sequence ID" value="MBT2989215.1"/>
    <property type="molecule type" value="Genomic_DNA"/>
</dbReference>
<evidence type="ECO:0000259" key="11">
    <source>
        <dbReference type="Pfam" id="PF04290"/>
    </source>
</evidence>
<feature type="transmembrane region" description="Helical" evidence="9">
    <location>
        <begin position="12"/>
        <end position="28"/>
    </location>
</feature>
<evidence type="ECO:0000256" key="5">
    <source>
        <dbReference type="ARBA" id="ARBA00022692"/>
    </source>
</evidence>
<dbReference type="PANTHER" id="PTHR35011:SF4">
    <property type="entry name" value="SLL1102 PROTEIN"/>
    <property type="match status" value="1"/>
</dbReference>
<evidence type="ECO:0000256" key="2">
    <source>
        <dbReference type="ARBA" id="ARBA00022448"/>
    </source>
</evidence>
<keyword evidence="6 9" id="KW-1133">Transmembrane helix</keyword>
<proteinExistence type="inferred from homology"/>
<evidence type="ECO:0000256" key="6">
    <source>
        <dbReference type="ARBA" id="ARBA00022989"/>
    </source>
</evidence>
<reference evidence="12 13" key="1">
    <citation type="submission" date="2021-05" db="EMBL/GenBank/DDBJ databases">
        <title>Genetic and Functional Diversity in Clade A Lucinid endosymbionts from the Bahamas.</title>
        <authorList>
            <person name="Giani N.M."/>
            <person name="Engel A.S."/>
            <person name="Campbell B.J."/>
        </authorList>
    </citation>
    <scope>NUCLEOTIDE SEQUENCE [LARGE SCALE GENOMIC DNA]</scope>
    <source>
        <strain evidence="12">LUC16012Gg_MoonRockCtena</strain>
    </source>
</reference>
<comment type="caution">
    <text evidence="12">The sequence shown here is derived from an EMBL/GenBank/DDBJ whole genome shotgun (WGS) entry which is preliminary data.</text>
</comment>
<dbReference type="Proteomes" id="UP000770889">
    <property type="component" value="Unassembled WGS sequence"/>
</dbReference>
<dbReference type="InterPro" id="IPR055348">
    <property type="entry name" value="DctQ"/>
</dbReference>
<evidence type="ECO:0000256" key="8">
    <source>
        <dbReference type="ARBA" id="ARBA00038436"/>
    </source>
</evidence>
<organism evidence="12 13">
    <name type="scientific">Candidatus Thiodiazotropha taylori</name>
    <dbReference type="NCBI Taxonomy" id="2792791"/>
    <lineage>
        <taxon>Bacteria</taxon>
        <taxon>Pseudomonadati</taxon>
        <taxon>Pseudomonadota</taxon>
        <taxon>Gammaproteobacteria</taxon>
        <taxon>Chromatiales</taxon>
        <taxon>Sedimenticolaceae</taxon>
        <taxon>Candidatus Thiodiazotropha</taxon>
    </lineage>
</organism>
<dbReference type="AlphaFoldDB" id="A0A944M8U5"/>
<feature type="transmembrane region" description="Helical" evidence="9">
    <location>
        <begin position="248"/>
        <end position="269"/>
    </location>
</feature>
<name>A0A944M8U5_9GAMM</name>
<feature type="domain" description="Tripartite ATP-independent periplasmic transporters DctQ component" evidence="11">
    <location>
        <begin position="230"/>
        <end position="359"/>
    </location>
</feature>
<comment type="similarity">
    <text evidence="8 9">Belongs to the TRAP transporter small permease family.</text>
</comment>
<feature type="transmembrane region" description="Helical" evidence="9">
    <location>
        <begin position="64"/>
        <end position="82"/>
    </location>
</feature>
<feature type="coiled-coil region" evidence="10">
    <location>
        <begin position="91"/>
        <end position="143"/>
    </location>
</feature>
<accession>A0A944M8U5</accession>
<dbReference type="GO" id="GO:0005886">
    <property type="term" value="C:plasma membrane"/>
    <property type="evidence" value="ECO:0007669"/>
    <property type="project" value="UniProtKB-SubCell"/>
</dbReference>
<feature type="transmembrane region" description="Helical" evidence="9">
    <location>
        <begin position="220"/>
        <end position="242"/>
    </location>
</feature>
<sequence length="378" mass="42822">MPEISFVLPHWLYWSGLVLFPLFAMLLYRRGAAKETSQPLSLSLGYFLLIVGGFIGVHRLYLKSAWALVFIALFTSLLMINVEVRGSRDNLSAAQNTIKLAEFKLQRAEKAVEKGRRNAQQKLTKAREKMTVAEASLGKAQEESGRWNSIAQLLGGSMLLLLLIDILWMPKLIRERNRIEEFKPDEGFHCPSVEAESQGGREPFLINRVISRINGMAGEFVAYWSVIAVFVYYYEVIARYVFNSPTNWAHESMFLMFGMQYLLAGGFVLREGAHVRVDVIYNQLSIRAKAVVDVVTSIFFFIFMLTLLVTGWTFFYDSYEVNEVSISEWGIHYWPIKLSLSLGALLLLVQGIAQLIKDITVVINPDNAAPDAEVRTEG</sequence>
<comment type="subcellular location">
    <subcellularLocation>
        <location evidence="1 9">Cell inner membrane</location>
        <topology evidence="1 9">Multi-pass membrane protein</topology>
    </subcellularLocation>
</comment>
<evidence type="ECO:0000256" key="9">
    <source>
        <dbReference type="RuleBase" id="RU369079"/>
    </source>
</evidence>
<keyword evidence="4 9" id="KW-0997">Cell inner membrane</keyword>
<protein>
    <recommendedName>
        <fullName evidence="9">TRAP transporter small permease protein</fullName>
    </recommendedName>
</protein>
<comment type="function">
    <text evidence="9">Part of the tripartite ATP-independent periplasmic (TRAP) transport system.</text>
</comment>
<keyword evidence="7 9" id="KW-0472">Membrane</keyword>
<keyword evidence="5 9" id="KW-0812">Transmembrane</keyword>
<evidence type="ECO:0000256" key="3">
    <source>
        <dbReference type="ARBA" id="ARBA00022475"/>
    </source>
</evidence>
<comment type="caution">
    <text evidence="9">Lacks conserved residue(s) required for the propagation of feature annotation.</text>
</comment>
<keyword evidence="2 9" id="KW-0813">Transport</keyword>
<dbReference type="Pfam" id="PF04290">
    <property type="entry name" value="DctQ"/>
    <property type="match status" value="1"/>
</dbReference>
<evidence type="ECO:0000313" key="13">
    <source>
        <dbReference type="Proteomes" id="UP000770889"/>
    </source>
</evidence>
<feature type="transmembrane region" description="Helical" evidence="9">
    <location>
        <begin position="334"/>
        <end position="353"/>
    </location>
</feature>
<evidence type="ECO:0000256" key="7">
    <source>
        <dbReference type="ARBA" id="ARBA00023136"/>
    </source>
</evidence>
<feature type="transmembrane region" description="Helical" evidence="9">
    <location>
        <begin position="40"/>
        <end position="57"/>
    </location>
</feature>
<evidence type="ECO:0000256" key="4">
    <source>
        <dbReference type="ARBA" id="ARBA00022519"/>
    </source>
</evidence>
<evidence type="ECO:0000256" key="1">
    <source>
        <dbReference type="ARBA" id="ARBA00004429"/>
    </source>
</evidence>
<dbReference type="InterPro" id="IPR007387">
    <property type="entry name" value="TRAP_DctQ"/>
</dbReference>
<gene>
    <name evidence="12" type="ORF">KME65_09645</name>
</gene>
<feature type="transmembrane region" description="Helical" evidence="9">
    <location>
        <begin position="290"/>
        <end position="314"/>
    </location>
</feature>
<comment type="subunit">
    <text evidence="9">The complex comprises the extracytoplasmic solute receptor protein and the two transmembrane proteins.</text>
</comment>